<dbReference type="AlphaFoldDB" id="A0A382FBB5"/>
<accession>A0A382FBB5</accession>
<name>A0A382FBB5_9ZZZZ</name>
<evidence type="ECO:0000313" key="3">
    <source>
        <dbReference type="EMBL" id="SVB59969.1"/>
    </source>
</evidence>
<protein>
    <submittedName>
        <fullName evidence="3">Uncharacterized protein</fullName>
    </submittedName>
</protein>
<evidence type="ECO:0000259" key="2">
    <source>
        <dbReference type="Pfam" id="PF21598"/>
    </source>
</evidence>
<organism evidence="3">
    <name type="scientific">marine metagenome</name>
    <dbReference type="NCBI Taxonomy" id="408172"/>
    <lineage>
        <taxon>unclassified sequences</taxon>
        <taxon>metagenomes</taxon>
        <taxon>ecological metagenomes</taxon>
    </lineage>
</organism>
<dbReference type="Pfam" id="PF21598">
    <property type="entry name" value="PvuRts1I-like_N"/>
    <property type="match status" value="1"/>
</dbReference>
<dbReference type="EMBL" id="UINC01048883">
    <property type="protein sequence ID" value="SVB59969.1"/>
    <property type="molecule type" value="Genomic_DNA"/>
</dbReference>
<gene>
    <name evidence="3" type="ORF">METZ01_LOCUS212823</name>
</gene>
<evidence type="ECO:0000259" key="1">
    <source>
        <dbReference type="Pfam" id="PF18491"/>
    </source>
</evidence>
<feature type="domain" description="PvuRts1 I-like SET and RING associated" evidence="1">
    <location>
        <begin position="158"/>
        <end position="289"/>
    </location>
</feature>
<dbReference type="InterPro" id="IPR048797">
    <property type="entry name" value="PvuRts1I-like_N"/>
</dbReference>
<feature type="domain" description="Restriction endonuclease PvuRts1 I-like N-terminal" evidence="2">
    <location>
        <begin position="6"/>
        <end position="129"/>
    </location>
</feature>
<reference evidence="3" key="1">
    <citation type="submission" date="2018-05" db="EMBL/GenBank/DDBJ databases">
        <authorList>
            <person name="Lanie J.A."/>
            <person name="Ng W.-L."/>
            <person name="Kazmierczak K.M."/>
            <person name="Andrzejewski T.M."/>
            <person name="Davidsen T.M."/>
            <person name="Wayne K.J."/>
            <person name="Tettelin H."/>
            <person name="Glass J.I."/>
            <person name="Rusch D."/>
            <person name="Podicherti R."/>
            <person name="Tsui H.-C.T."/>
            <person name="Winkler M.E."/>
        </authorList>
    </citation>
    <scope>NUCLEOTIDE SEQUENCE</scope>
</reference>
<dbReference type="InterPro" id="IPR040674">
    <property type="entry name" value="PvuRts1I-like_SRA"/>
</dbReference>
<dbReference type="Pfam" id="PF18491">
    <property type="entry name" value="SRA"/>
    <property type="match status" value="1"/>
</dbReference>
<sequence length="293" mass="35156">MISKDEYLLRNFSKITHKKWELFVITRILHLVNDPDIEYICQQYVNPPNSNKYYLTDLCFPSLKLYCEIDEGQHASKDHINDDKIRQREILDATDWKEYRIRVYDKNDHSKGRALNEVISEIDEFVNYIKNRKKEFESKSGKKITWDYEAKFSPQPHIDKGYIDVKDNVVFLYHKDALRLFGYKGKHFQRAYWRVKGFNQAVWFPKLYDNIPWKNALTDGSSKITQEKYINGELCEYPLPSNEERIVFAHYKNVLGQTVYKFYGKFQVDWENTNSFTNIFKRSATRIDLKDYN</sequence>
<proteinExistence type="predicted"/>